<evidence type="ECO:0000259" key="4">
    <source>
        <dbReference type="PROSITE" id="PS50112"/>
    </source>
</evidence>
<dbReference type="PANTHER" id="PTHR44757:SF2">
    <property type="entry name" value="BIOFILM ARCHITECTURE MAINTENANCE PROTEIN MBAA"/>
    <property type="match status" value="1"/>
</dbReference>
<keyword evidence="2" id="KW-0238">DNA-binding</keyword>
<dbReference type="InterPro" id="IPR035965">
    <property type="entry name" value="PAS-like_dom_sf"/>
</dbReference>
<evidence type="ECO:0000313" key="7">
    <source>
        <dbReference type="EMBL" id="MEP1057558.1"/>
    </source>
</evidence>
<reference evidence="7 8" key="1">
    <citation type="submission" date="2022-04" db="EMBL/GenBank/DDBJ databases">
        <title>Positive selection, recombination, and allopatry shape intraspecific diversity of widespread and dominant cyanobacteria.</title>
        <authorList>
            <person name="Wei J."/>
            <person name="Shu W."/>
            <person name="Hu C."/>
        </authorList>
    </citation>
    <scope>NUCLEOTIDE SEQUENCE [LARGE SCALE GENOMIC DNA]</scope>
    <source>
        <strain evidence="7 8">AS-A4</strain>
    </source>
</reference>
<dbReference type="SMART" id="SM00091">
    <property type="entry name" value="PAS"/>
    <property type="match status" value="1"/>
</dbReference>
<dbReference type="InterPro" id="IPR036390">
    <property type="entry name" value="WH_DNA-bd_sf"/>
</dbReference>
<dbReference type="InterPro" id="IPR000014">
    <property type="entry name" value="PAS"/>
</dbReference>
<dbReference type="PROSITE" id="PS50112">
    <property type="entry name" value="PAS"/>
    <property type="match status" value="1"/>
</dbReference>
<feature type="domain" description="PAC" evidence="5">
    <location>
        <begin position="150"/>
        <end position="202"/>
    </location>
</feature>
<dbReference type="CDD" id="cd00038">
    <property type="entry name" value="CAP_ED"/>
    <property type="match status" value="1"/>
</dbReference>
<evidence type="ECO:0000256" key="2">
    <source>
        <dbReference type="ARBA" id="ARBA00023125"/>
    </source>
</evidence>
<dbReference type="InterPro" id="IPR000595">
    <property type="entry name" value="cNMP-bd_dom"/>
</dbReference>
<evidence type="ECO:0000259" key="6">
    <source>
        <dbReference type="PROSITE" id="PS51063"/>
    </source>
</evidence>
<dbReference type="SUPFAM" id="SSF51206">
    <property type="entry name" value="cAMP-binding domain-like"/>
    <property type="match status" value="1"/>
</dbReference>
<dbReference type="RefSeq" id="WP_190450503.1">
    <property type="nucleotide sequence ID" value="NZ_JAMPLM010000002.1"/>
</dbReference>
<dbReference type="PROSITE" id="PS50113">
    <property type="entry name" value="PAC"/>
    <property type="match status" value="1"/>
</dbReference>
<gene>
    <name evidence="7" type="ORF">NDI38_03850</name>
</gene>
<dbReference type="SUPFAM" id="SSF55785">
    <property type="entry name" value="PYP-like sensor domain (PAS domain)"/>
    <property type="match status" value="1"/>
</dbReference>
<dbReference type="Pfam" id="PF13545">
    <property type="entry name" value="HTH_Crp_2"/>
    <property type="match status" value="1"/>
</dbReference>
<dbReference type="PROSITE" id="PS51063">
    <property type="entry name" value="HTH_CRP_2"/>
    <property type="match status" value="1"/>
</dbReference>
<keyword evidence="1" id="KW-0805">Transcription regulation</keyword>
<dbReference type="CDD" id="cd00130">
    <property type="entry name" value="PAS"/>
    <property type="match status" value="1"/>
</dbReference>
<dbReference type="InterPro" id="IPR052155">
    <property type="entry name" value="Biofilm_reg_signaling"/>
</dbReference>
<dbReference type="Gene3D" id="1.10.10.10">
    <property type="entry name" value="Winged helix-like DNA-binding domain superfamily/Winged helix DNA-binding domain"/>
    <property type="match status" value="1"/>
</dbReference>
<dbReference type="SMART" id="SM00419">
    <property type="entry name" value="HTH_CRP"/>
    <property type="match status" value="1"/>
</dbReference>
<dbReference type="SUPFAM" id="SSF46785">
    <property type="entry name" value="Winged helix' DNA-binding domain"/>
    <property type="match status" value="1"/>
</dbReference>
<keyword evidence="3" id="KW-0804">Transcription</keyword>
<dbReference type="InterPro" id="IPR036388">
    <property type="entry name" value="WH-like_DNA-bd_sf"/>
</dbReference>
<feature type="domain" description="PAS" evidence="4">
    <location>
        <begin position="74"/>
        <end position="144"/>
    </location>
</feature>
<accession>A0ABV0KE99</accession>
<dbReference type="Gene3D" id="2.60.120.10">
    <property type="entry name" value="Jelly Rolls"/>
    <property type="match status" value="1"/>
</dbReference>
<sequence length="391" mass="43181">MSNLNSLSRRAKLAGERSLELYRNANDSSLPSHDLLSSALMELGLVSEALEGAIDEIAYKTKQLAIVQTEIEAERQRYLDLLEFVPDGCFVTDAKAVVLEVNRVGAALVNAQPHALVGKSLTSLIYPEDLSLFQVKLSQVMQQYRANNGTEFSVRLRRQSDSFFPATLTVNVLRQPNGELGSIQWLVRDVTERKRAEAALAHPHYDPALDRPLVQFGKGEVIPLEPQTIWLVIDGVVKITTLSDRGEEMLVGLLGEPMVFGSSLTALQTYQAVALSDVKLAAISLSEVAQSPPLAQAVLRSLQQRLQQTESLLAINGQMRVEERLNRLLVLLKQAIGQPVEQGTRLRARLTHQDFASACCTTRVTVTRLLGKLQEQGKVAQDAKNHIVFKD</sequence>
<dbReference type="InterPro" id="IPR013767">
    <property type="entry name" value="PAS_fold"/>
</dbReference>
<proteinExistence type="predicted"/>
<dbReference type="InterPro" id="IPR012318">
    <property type="entry name" value="HTH_CRP"/>
</dbReference>
<name>A0ABV0KE99_9CYAN</name>
<comment type="caution">
    <text evidence="7">The sequence shown here is derived from an EMBL/GenBank/DDBJ whole genome shotgun (WGS) entry which is preliminary data.</text>
</comment>
<dbReference type="Pfam" id="PF00989">
    <property type="entry name" value="PAS"/>
    <property type="match status" value="1"/>
</dbReference>
<dbReference type="Proteomes" id="UP001476950">
    <property type="component" value="Unassembled WGS sequence"/>
</dbReference>
<evidence type="ECO:0000259" key="5">
    <source>
        <dbReference type="PROSITE" id="PS50113"/>
    </source>
</evidence>
<evidence type="ECO:0000256" key="3">
    <source>
        <dbReference type="ARBA" id="ARBA00023163"/>
    </source>
</evidence>
<dbReference type="Pfam" id="PF00027">
    <property type="entry name" value="cNMP_binding"/>
    <property type="match status" value="1"/>
</dbReference>
<organism evidence="7 8">
    <name type="scientific">Stenomitos frigidus AS-A4</name>
    <dbReference type="NCBI Taxonomy" id="2933935"/>
    <lineage>
        <taxon>Bacteria</taxon>
        <taxon>Bacillati</taxon>
        <taxon>Cyanobacteriota</taxon>
        <taxon>Cyanophyceae</taxon>
        <taxon>Leptolyngbyales</taxon>
        <taxon>Leptolyngbyaceae</taxon>
        <taxon>Stenomitos</taxon>
    </lineage>
</organism>
<feature type="domain" description="HTH crp-type" evidence="6">
    <location>
        <begin position="319"/>
        <end position="391"/>
    </location>
</feature>
<dbReference type="InterPro" id="IPR000700">
    <property type="entry name" value="PAS-assoc_C"/>
</dbReference>
<dbReference type="NCBIfam" id="TIGR00229">
    <property type="entry name" value="sensory_box"/>
    <property type="match status" value="1"/>
</dbReference>
<protein>
    <submittedName>
        <fullName evidence="7">PAS domain S-box protein</fullName>
    </submittedName>
</protein>
<evidence type="ECO:0000313" key="8">
    <source>
        <dbReference type="Proteomes" id="UP001476950"/>
    </source>
</evidence>
<dbReference type="CDD" id="cd00092">
    <property type="entry name" value="HTH_CRP"/>
    <property type="match status" value="1"/>
</dbReference>
<dbReference type="Gene3D" id="3.30.450.20">
    <property type="entry name" value="PAS domain"/>
    <property type="match status" value="1"/>
</dbReference>
<evidence type="ECO:0000256" key="1">
    <source>
        <dbReference type="ARBA" id="ARBA00023015"/>
    </source>
</evidence>
<dbReference type="PANTHER" id="PTHR44757">
    <property type="entry name" value="DIGUANYLATE CYCLASE DGCP"/>
    <property type="match status" value="1"/>
</dbReference>
<dbReference type="EMBL" id="JAMPLM010000002">
    <property type="protein sequence ID" value="MEP1057558.1"/>
    <property type="molecule type" value="Genomic_DNA"/>
</dbReference>
<keyword evidence="8" id="KW-1185">Reference proteome</keyword>
<dbReference type="InterPro" id="IPR018490">
    <property type="entry name" value="cNMP-bd_dom_sf"/>
</dbReference>
<dbReference type="InterPro" id="IPR014710">
    <property type="entry name" value="RmlC-like_jellyroll"/>
</dbReference>